<feature type="transmembrane region" description="Helical" evidence="2">
    <location>
        <begin position="262"/>
        <end position="280"/>
    </location>
</feature>
<feature type="compositionally biased region" description="Low complexity" evidence="1">
    <location>
        <begin position="69"/>
        <end position="80"/>
    </location>
</feature>
<feature type="transmembrane region" description="Helical" evidence="2">
    <location>
        <begin position="424"/>
        <end position="443"/>
    </location>
</feature>
<feature type="transmembrane region" description="Helical" evidence="2">
    <location>
        <begin position="779"/>
        <end position="798"/>
    </location>
</feature>
<evidence type="ECO:0000313" key="3">
    <source>
        <dbReference type="EMBL" id="ABD26896.1"/>
    </source>
</evidence>
<feature type="transmembrane region" description="Helical" evidence="2">
    <location>
        <begin position="478"/>
        <end position="499"/>
    </location>
</feature>
<gene>
    <name evidence="3" type="ordered locus">Saro_2460</name>
</gene>
<feature type="transmembrane region" description="Helical" evidence="2">
    <location>
        <begin position="397"/>
        <end position="415"/>
    </location>
</feature>
<feature type="transmembrane region" description="Helical" evidence="2">
    <location>
        <begin position="858"/>
        <end position="878"/>
    </location>
</feature>
<dbReference type="EMBL" id="CP000248">
    <property type="protein sequence ID" value="ABD26896.1"/>
    <property type="molecule type" value="Genomic_DNA"/>
</dbReference>
<organism evidence="3 4">
    <name type="scientific">Novosphingobium aromaticivorans (strain ATCC 700278 / DSM 12444 / CCUG 56034 / CIP 105152 / NBRC 16084 / F199)</name>
    <dbReference type="NCBI Taxonomy" id="279238"/>
    <lineage>
        <taxon>Bacteria</taxon>
        <taxon>Pseudomonadati</taxon>
        <taxon>Pseudomonadota</taxon>
        <taxon>Alphaproteobacteria</taxon>
        <taxon>Sphingomonadales</taxon>
        <taxon>Sphingomonadaceae</taxon>
        <taxon>Novosphingobium</taxon>
    </lineage>
</organism>
<feature type="transmembrane region" description="Helical" evidence="2">
    <location>
        <begin position="311"/>
        <end position="329"/>
    </location>
</feature>
<dbReference type="PANTHER" id="PTHR38434:SF1">
    <property type="entry name" value="BLL2549 PROTEIN"/>
    <property type="match status" value="1"/>
</dbReference>
<sequence length="946" mass="100264">MGLIVWAAVAGALLCWVYADFEFAGFIVGGLFGGLMGLWLRSALRDEIAAAVNNVLDARLEAARRLRAEPASTPAPDATEPAPPPSPPTSPPVMPQSPQTPVSRQSVPASVPAQSREPAVDREVATASLAAGAPTLPEVLFASARDWLLGGNTIVRVGLVVLFLGLVFLARFAAMAGLYPIEARLATVAAVGIALLGVGLAKRTVRRDFSLSMQGAGLGVLYLVVFAGARAYDVLPVGAAFAFMILFAALGCALAVLQDALAMALASFLGGFAVPLLLGGNAETPLALFGYMTILNLAILFIAWKKSWRSLNLLGFISTFALATVWGLASYADRHYLLCQVFLIISIAIYLAAAVLYAHNTPGRLGNYADSTLLFGTALAGFGLQIALVHARPFASAWSALAFGIGYVALAALLMRRRRAEMRLLNECLLAIGIAFATLAVPLALDVKWTSASWALEGAGAFWIGARQARWMPRAFGLILQVVAAALALGSLGPNVSAIPFANNGFMLPMLVAIPVLFSAWLLRHRLEHSGSRWATGYARVEHEIGAVWFLLGFFFVCVALLREVSRALPPVVANEMPVGALSSGIQVVAAMVALLGAMVLADVFGDRKHWAVARWPGRAALPVLWICFLLSAGQGNHVLAWPGAVFWPAAAVGHVWLLRRQSVNAWTYAMHVGGVLLLTAIVADSIWLAVDRADLWGTSWAGVTFLASATAMLAVLMRWAGPVASSGTDLADSWPLGDYARAYWLHAGIVLVHLVYFGALATTVIAEGIADPLPYVPVLNPVDLSALLALVVLLLWGRLLLGAVKDAPMLVELAADKAGMVALAVLAFVIANTIWLRTAHHFLGVAWDNAALAESQVVEAGISLLWTLIAMALMFLARSRQQRLPWLAGASLLGAVVLKLVFVDMSAVEGLARIVAFIGVGVLMLLIGYFVPLPPRREAGKEVAA</sequence>
<feature type="transmembrane region" description="Helical" evidence="2">
    <location>
        <begin position="335"/>
        <end position="359"/>
    </location>
</feature>
<feature type="transmembrane region" description="Helical" evidence="2">
    <location>
        <begin position="743"/>
        <end position="767"/>
    </location>
</feature>
<feature type="transmembrane region" description="Helical" evidence="2">
    <location>
        <begin position="286"/>
        <end position="304"/>
    </location>
</feature>
<dbReference type="HOGENOM" id="CLU_006561_0_0_5"/>
<dbReference type="AlphaFoldDB" id="Q2G5H7"/>
<feature type="transmembrane region" description="Helical" evidence="2">
    <location>
        <begin position="371"/>
        <end position="391"/>
    </location>
</feature>
<feature type="transmembrane region" description="Helical" evidence="2">
    <location>
        <begin position="213"/>
        <end position="232"/>
    </location>
</feature>
<keyword evidence="2" id="KW-1133">Transmembrane helix</keyword>
<proteinExistence type="predicted"/>
<evidence type="ECO:0000256" key="2">
    <source>
        <dbReference type="SAM" id="Phobius"/>
    </source>
</evidence>
<dbReference type="PIRSF" id="PIRSF035905">
    <property type="entry name" value="UCP035905_mp"/>
    <property type="match status" value="1"/>
</dbReference>
<dbReference type="RefSeq" id="WP_011446102.1">
    <property type="nucleotide sequence ID" value="NC_007794.1"/>
</dbReference>
<name>Q2G5H7_NOVAD</name>
<feature type="compositionally biased region" description="Pro residues" evidence="1">
    <location>
        <begin position="81"/>
        <end position="95"/>
    </location>
</feature>
<dbReference type="eggNOG" id="COG5373">
    <property type="taxonomic scope" value="Bacteria"/>
</dbReference>
<evidence type="ECO:0000313" key="4">
    <source>
        <dbReference type="Proteomes" id="UP000009134"/>
    </source>
</evidence>
<feature type="transmembrane region" description="Helical" evidence="2">
    <location>
        <begin position="154"/>
        <end position="179"/>
    </location>
</feature>
<feature type="transmembrane region" description="Helical" evidence="2">
    <location>
        <begin position="640"/>
        <end position="659"/>
    </location>
</feature>
<keyword evidence="2" id="KW-0812">Transmembrane</keyword>
<feature type="transmembrane region" description="Helical" evidence="2">
    <location>
        <begin position="238"/>
        <end position="257"/>
    </location>
</feature>
<feature type="transmembrane region" description="Helical" evidence="2">
    <location>
        <begin position="885"/>
        <end position="903"/>
    </location>
</feature>
<keyword evidence="2" id="KW-0472">Membrane</keyword>
<keyword evidence="4" id="KW-1185">Reference proteome</keyword>
<feature type="transmembrane region" description="Helical" evidence="2">
    <location>
        <begin position="185"/>
        <end position="201"/>
    </location>
</feature>
<dbReference type="STRING" id="279238.Saro_2460"/>
<dbReference type="InterPro" id="IPR014600">
    <property type="entry name" value="UCP035905_mem"/>
</dbReference>
<feature type="transmembrane region" description="Helical" evidence="2">
    <location>
        <begin position="819"/>
        <end position="838"/>
    </location>
</feature>
<dbReference type="KEGG" id="nar:Saro_2460"/>
<dbReference type="Pfam" id="PF10101">
    <property type="entry name" value="DUF2339"/>
    <property type="match status" value="1"/>
</dbReference>
<feature type="region of interest" description="Disordered" evidence="1">
    <location>
        <begin position="68"/>
        <end position="119"/>
    </location>
</feature>
<feature type="transmembrane region" description="Helical" evidence="2">
    <location>
        <begin position="582"/>
        <end position="604"/>
    </location>
</feature>
<dbReference type="Proteomes" id="UP000009134">
    <property type="component" value="Chromosome"/>
</dbReference>
<accession>Q2G5H7</accession>
<feature type="transmembrane region" description="Helical" evidence="2">
    <location>
        <begin position="666"/>
        <end position="689"/>
    </location>
</feature>
<feature type="transmembrane region" description="Helical" evidence="2">
    <location>
        <begin position="701"/>
        <end position="722"/>
    </location>
</feature>
<feature type="transmembrane region" description="Helical" evidence="2">
    <location>
        <begin position="25"/>
        <end position="44"/>
    </location>
</feature>
<dbReference type="InterPro" id="IPR019286">
    <property type="entry name" value="DUF2339_TM"/>
</dbReference>
<dbReference type="PANTHER" id="PTHR38434">
    <property type="entry name" value="BLL2549 PROTEIN"/>
    <property type="match status" value="1"/>
</dbReference>
<reference evidence="4" key="1">
    <citation type="submission" date="2006-01" db="EMBL/GenBank/DDBJ databases">
        <title>Complete sequence of Novosphingobium aromaticivorans DSM 12444.</title>
        <authorList>
            <consortium name="US DOE Joint Genome Institute"/>
            <person name="Copeland A."/>
            <person name="Lucas S."/>
            <person name="Lapidus A."/>
            <person name="Barry K."/>
            <person name="Detter J.C."/>
            <person name="Glavina T."/>
            <person name="Hammon N."/>
            <person name="Israni S."/>
            <person name="Pitluck S."/>
            <person name="Chain P."/>
            <person name="Malfatti S."/>
            <person name="Shin M."/>
            <person name="Vergez L."/>
            <person name="Schmutz J."/>
            <person name="Larimer F."/>
            <person name="Land M."/>
            <person name="Kyrpides N."/>
            <person name="Ivanova N."/>
            <person name="Fredrickson J."/>
            <person name="Balkwill D."/>
            <person name="Romine M.F."/>
            <person name="Richardson P."/>
        </authorList>
    </citation>
    <scope>NUCLEOTIDE SEQUENCE [LARGE SCALE GENOMIC DNA]</scope>
    <source>
        <strain evidence="4">ATCC 700278 / DSM 12444 / CCUG 56034 / CIP 105152 / NBRC 16084 / F199</strain>
    </source>
</reference>
<protein>
    <submittedName>
        <fullName evidence="3">Membrane protein, putative</fullName>
    </submittedName>
</protein>
<feature type="transmembrane region" description="Helical" evidence="2">
    <location>
        <begin position="505"/>
        <end position="523"/>
    </location>
</feature>
<feature type="transmembrane region" description="Helical" evidence="2">
    <location>
        <begin position="544"/>
        <end position="562"/>
    </location>
</feature>
<feature type="transmembrane region" description="Helical" evidence="2">
    <location>
        <begin position="915"/>
        <end position="932"/>
    </location>
</feature>
<evidence type="ECO:0000256" key="1">
    <source>
        <dbReference type="SAM" id="MobiDB-lite"/>
    </source>
</evidence>